<dbReference type="Pfam" id="PF04978">
    <property type="entry name" value="MST"/>
    <property type="match status" value="1"/>
</dbReference>
<dbReference type="Proteomes" id="UP000008703">
    <property type="component" value="Chromosome"/>
</dbReference>
<dbReference type="Gene3D" id="1.20.120.450">
    <property type="entry name" value="dinb family like domain"/>
    <property type="match status" value="1"/>
</dbReference>
<protein>
    <recommendedName>
        <fullName evidence="3">Mini-circle protein</fullName>
    </recommendedName>
</protein>
<dbReference type="eggNOG" id="COG2318">
    <property type="taxonomic scope" value="Bacteria"/>
</dbReference>
<gene>
    <name evidence="1" type="ORF">Strvi_4955</name>
</gene>
<keyword evidence="2" id="KW-1185">Reference proteome</keyword>
<proteinExistence type="predicted"/>
<dbReference type="InterPro" id="IPR007061">
    <property type="entry name" value="MST-like"/>
</dbReference>
<evidence type="ECO:0000313" key="1">
    <source>
        <dbReference type="EMBL" id="AEM84507.1"/>
    </source>
</evidence>
<dbReference type="HOGENOM" id="CLU_097062_1_0_11"/>
<evidence type="ECO:0008006" key="3">
    <source>
        <dbReference type="Google" id="ProtNLM"/>
    </source>
</evidence>
<reference evidence="1" key="1">
    <citation type="submission" date="2011-08" db="EMBL/GenBank/DDBJ databases">
        <title>Complete sequence of chromosome of Streptomyces violaceusniger Tu 4113.</title>
        <authorList>
            <consortium name="US DOE Joint Genome Institute"/>
            <person name="Lucas S."/>
            <person name="Han J."/>
            <person name="Lapidus A."/>
            <person name="Cheng J.-F."/>
            <person name="Goodwin L."/>
            <person name="Pitluck S."/>
            <person name="Peters L."/>
            <person name="Ivanova N."/>
            <person name="Daligault H."/>
            <person name="Detter J.C."/>
            <person name="Han C."/>
            <person name="Tapia R."/>
            <person name="Land M."/>
            <person name="Hauser L."/>
            <person name="Kyrpides N."/>
            <person name="Ivanova N."/>
            <person name="Pagani I."/>
            <person name="Hagen A."/>
            <person name="Katz L."/>
            <person name="Fiedler H.-P."/>
            <person name="Keasling J."/>
            <person name="Fortman J."/>
            <person name="Woyke T."/>
        </authorList>
    </citation>
    <scope>NUCLEOTIDE SEQUENCE [LARGE SCALE GENOMIC DNA]</scope>
    <source>
        <strain evidence="1">Tu 4113</strain>
    </source>
</reference>
<dbReference type="AlphaFoldDB" id="G2PFE6"/>
<dbReference type="SUPFAM" id="SSF109854">
    <property type="entry name" value="DinB/YfiT-like putative metalloenzymes"/>
    <property type="match status" value="1"/>
</dbReference>
<evidence type="ECO:0000313" key="2">
    <source>
        <dbReference type="Proteomes" id="UP000008703"/>
    </source>
</evidence>
<sequence length="192" mass="20408">MTATATPPTTLDGERADLLAELAAARSALTTTVRGLGDEQAGERPTASALCLGGLIKHVAAIEEGWLRFVLEGPSALRYDLPDGVTWADLAAGTAQEIPQWAIDNQNNFQMPPGETLAGILLRYEQVAARSEEIITAVPDLSATHPLPEAPWNEPGAAHSVRRVLMHVIAETAQHAGHADIIRESLDGQKPS</sequence>
<dbReference type="KEGG" id="svl:Strvi_4955"/>
<dbReference type="RefSeq" id="WP_014057994.1">
    <property type="nucleotide sequence ID" value="NC_015957.1"/>
</dbReference>
<organism evidence="1 2">
    <name type="scientific">Streptomyces violaceusniger (strain Tu 4113)</name>
    <dbReference type="NCBI Taxonomy" id="653045"/>
    <lineage>
        <taxon>Bacteria</taxon>
        <taxon>Bacillati</taxon>
        <taxon>Actinomycetota</taxon>
        <taxon>Actinomycetes</taxon>
        <taxon>Kitasatosporales</taxon>
        <taxon>Streptomycetaceae</taxon>
        <taxon>Streptomyces</taxon>
        <taxon>Streptomyces violaceusniger group</taxon>
    </lineage>
</organism>
<accession>G2PFE6</accession>
<dbReference type="InterPro" id="IPR034660">
    <property type="entry name" value="DinB/YfiT-like"/>
</dbReference>
<name>G2PFE6_STRV4</name>
<dbReference type="EMBL" id="CP002994">
    <property type="protein sequence ID" value="AEM84507.1"/>
    <property type="molecule type" value="Genomic_DNA"/>
</dbReference>